<gene>
    <name evidence="1" type="ORF">NJQ99_16135</name>
</gene>
<evidence type="ECO:0000313" key="1">
    <source>
        <dbReference type="EMBL" id="MCP1337951.1"/>
    </source>
</evidence>
<comment type="caution">
    <text evidence="1">The sequence shown here is derived from an EMBL/GenBank/DDBJ whole genome shotgun (WGS) entry which is preliminary data.</text>
</comment>
<dbReference type="AlphaFoldDB" id="A0A9J6PMP4"/>
<sequence length="166" mass="17869">MSERNIPAQFTSAGQGHLSGFAREKHPFSRYTLDHPGLECLARAWRAARADERMPTLGDMTDSLDVCSRSGVNMHLVEIGRDFAVHDVHGHLPGSAGRVRPWGDGGAQLRIKQDLIAVAFTGAPLCQTVRIEMDGAVRSYDQIALPLSADGASVTAVLIASDGRVH</sequence>
<name>A0A9J6PMP4_9PROT</name>
<dbReference type="RefSeq" id="WP_269333911.1">
    <property type="nucleotide sequence ID" value="NZ_JAMZFT010000004.1"/>
</dbReference>
<keyword evidence="2" id="KW-1185">Reference proteome</keyword>
<evidence type="ECO:0000313" key="2">
    <source>
        <dbReference type="Proteomes" id="UP001055804"/>
    </source>
</evidence>
<dbReference type="Proteomes" id="UP001055804">
    <property type="component" value="Unassembled WGS sequence"/>
</dbReference>
<organism evidence="1 2">
    <name type="scientific">Futiania mangrovi</name>
    <dbReference type="NCBI Taxonomy" id="2959716"/>
    <lineage>
        <taxon>Bacteria</taxon>
        <taxon>Pseudomonadati</taxon>
        <taxon>Pseudomonadota</taxon>
        <taxon>Alphaproteobacteria</taxon>
        <taxon>Futianiales</taxon>
        <taxon>Futianiaceae</taxon>
        <taxon>Futiania</taxon>
    </lineage>
</organism>
<protein>
    <submittedName>
        <fullName evidence="1">Uncharacterized protein</fullName>
    </submittedName>
</protein>
<reference evidence="1" key="1">
    <citation type="submission" date="2022-06" db="EMBL/GenBank/DDBJ databases">
        <title>Isolation and Genomics of Futiania mangrovii gen. nov., sp. nov., a Rare and Metabolically-versatile member in the Class Alphaproteobacteria.</title>
        <authorList>
            <person name="Liu L."/>
            <person name="Huang W.-C."/>
            <person name="Pan J."/>
            <person name="Li J."/>
            <person name="Huang Y."/>
            <person name="Du H."/>
            <person name="Liu Y."/>
            <person name="Li M."/>
        </authorList>
    </citation>
    <scope>NUCLEOTIDE SEQUENCE</scope>
    <source>
        <strain evidence="1">FT118</strain>
    </source>
</reference>
<dbReference type="EMBL" id="JAMZFT010000004">
    <property type="protein sequence ID" value="MCP1337951.1"/>
    <property type="molecule type" value="Genomic_DNA"/>
</dbReference>
<proteinExistence type="predicted"/>
<accession>A0A9J6PMP4</accession>